<dbReference type="EMBL" id="JAUSVM010000001">
    <property type="protein sequence ID" value="MDQ0426534.1"/>
    <property type="molecule type" value="Genomic_DNA"/>
</dbReference>
<name>A0ABU0GNJ9_9CELL</name>
<comment type="subcellular location">
    <subcellularLocation>
        <location evidence="1">Cell membrane</location>
    </subcellularLocation>
</comment>
<dbReference type="PANTHER" id="PTHR47737">
    <property type="entry name" value="GLYCINE BETAINE/PROLINE BETAINE TRANSPORT SYSTEM PERMEASE PROTEIN PROW"/>
    <property type="match status" value="1"/>
</dbReference>
<dbReference type="Gene3D" id="3.40.190.10">
    <property type="entry name" value="Periplasmic binding protein-like II"/>
    <property type="match status" value="1"/>
</dbReference>
<dbReference type="RefSeq" id="WP_070320682.1">
    <property type="nucleotide sequence ID" value="NZ_CP194061.1"/>
</dbReference>
<dbReference type="Gene3D" id="3.40.190.100">
    <property type="entry name" value="Glycine betaine-binding periplasmic protein, domain 2"/>
    <property type="match status" value="1"/>
</dbReference>
<organism evidence="7 8">
    <name type="scientific">Cellulomonas iranensis</name>
    <dbReference type="NCBI Taxonomy" id="76862"/>
    <lineage>
        <taxon>Bacteria</taxon>
        <taxon>Bacillati</taxon>
        <taxon>Actinomycetota</taxon>
        <taxon>Actinomycetes</taxon>
        <taxon>Micrococcales</taxon>
        <taxon>Cellulomonadaceae</taxon>
        <taxon>Cellulomonas</taxon>
    </lineage>
</organism>
<evidence type="ECO:0000313" key="8">
    <source>
        <dbReference type="Proteomes" id="UP001240250"/>
    </source>
</evidence>
<gene>
    <name evidence="7" type="ORF">JO380_002915</name>
</gene>
<evidence type="ECO:0000256" key="4">
    <source>
        <dbReference type="ARBA" id="ARBA00023136"/>
    </source>
</evidence>
<protein>
    <submittedName>
        <fullName evidence="7">Glycine betaine/proline transport system substrate-binding protein</fullName>
    </submittedName>
</protein>
<feature type="domain" description="ABC-type glycine betaine transport system substrate-binding" evidence="6">
    <location>
        <begin position="51"/>
        <end position="298"/>
    </location>
</feature>
<dbReference type="PANTHER" id="PTHR47737:SF1">
    <property type="entry name" value="GLYCINE BETAINE_PROLINE BETAINE TRANSPORT SYSTEM PERMEASE PROTEIN PROW"/>
    <property type="match status" value="1"/>
</dbReference>
<dbReference type="InterPro" id="IPR006311">
    <property type="entry name" value="TAT_signal"/>
</dbReference>
<dbReference type="PROSITE" id="PS51318">
    <property type="entry name" value="TAT"/>
    <property type="match status" value="1"/>
</dbReference>
<evidence type="ECO:0000256" key="1">
    <source>
        <dbReference type="ARBA" id="ARBA00004236"/>
    </source>
</evidence>
<dbReference type="InterPro" id="IPR007210">
    <property type="entry name" value="ABC_Gly_betaine_transp_sub-bd"/>
</dbReference>
<dbReference type="PROSITE" id="PS51257">
    <property type="entry name" value="PROKAR_LIPOPROTEIN"/>
    <property type="match status" value="1"/>
</dbReference>
<evidence type="ECO:0000256" key="5">
    <source>
        <dbReference type="SAM" id="SignalP"/>
    </source>
</evidence>
<evidence type="ECO:0000259" key="6">
    <source>
        <dbReference type="Pfam" id="PF04069"/>
    </source>
</evidence>
<keyword evidence="4" id="KW-0472">Membrane</keyword>
<keyword evidence="5" id="KW-0732">Signal</keyword>
<accession>A0ABU0GNJ9</accession>
<keyword evidence="8" id="KW-1185">Reference proteome</keyword>
<feature type="signal peptide" evidence="5">
    <location>
        <begin position="1"/>
        <end position="31"/>
    </location>
</feature>
<reference evidence="7 8" key="1">
    <citation type="submission" date="2023-07" db="EMBL/GenBank/DDBJ databases">
        <title>Sequencing the genomes of 1000 actinobacteria strains.</title>
        <authorList>
            <person name="Klenk H.-P."/>
        </authorList>
    </citation>
    <scope>NUCLEOTIDE SEQUENCE [LARGE SCALE GENOMIC DNA]</scope>
    <source>
        <strain evidence="7 8">DSM 14785</strain>
    </source>
</reference>
<dbReference type="Pfam" id="PF04069">
    <property type="entry name" value="OpuAC"/>
    <property type="match status" value="1"/>
</dbReference>
<evidence type="ECO:0000256" key="3">
    <source>
        <dbReference type="ARBA" id="ARBA00022475"/>
    </source>
</evidence>
<evidence type="ECO:0000256" key="2">
    <source>
        <dbReference type="ARBA" id="ARBA00022448"/>
    </source>
</evidence>
<dbReference type="CDD" id="cd13639">
    <property type="entry name" value="PBP2_OpuAC_like"/>
    <property type="match status" value="1"/>
</dbReference>
<comment type="caution">
    <text evidence="7">The sequence shown here is derived from an EMBL/GenBank/DDBJ whole genome shotgun (WGS) entry which is preliminary data.</text>
</comment>
<sequence>MTPALSRSTARRRTVAAAAAAVLGLTLAACASDADAGATPDATGDGSDETKVSIGIPSGWDEGIAVSHLWQAVLEDEGYDVSTQTADIGILFTGLAGGDFDLMFDAWLPLTHESYFKKYGDDLTDLGVWYDDAKLTIAVNEDSPAQTLEDLATMGDAYGNRLVGIEAGAGLTQVTQDAVIPEYGLEGLDYVTSSTPAMLAELKGATDAGQNVAVTLWRPHWAYDAFPIRDLEDPKGALGEAEQIHTFGSGDFEERYPTLTKLVGAFTLTDEQLFSLENMMFNSDEHADEKSAVAAWLEANPTFVDDLKEKAGV</sequence>
<keyword evidence="3" id="KW-1003">Cell membrane</keyword>
<proteinExistence type="predicted"/>
<evidence type="ECO:0000313" key="7">
    <source>
        <dbReference type="EMBL" id="MDQ0426534.1"/>
    </source>
</evidence>
<dbReference type="Proteomes" id="UP001240250">
    <property type="component" value="Unassembled WGS sequence"/>
</dbReference>
<dbReference type="SUPFAM" id="SSF53850">
    <property type="entry name" value="Periplasmic binding protein-like II"/>
    <property type="match status" value="1"/>
</dbReference>
<keyword evidence="2" id="KW-0813">Transport</keyword>
<feature type="chain" id="PRO_5046352681" evidence="5">
    <location>
        <begin position="32"/>
        <end position="313"/>
    </location>
</feature>